<evidence type="ECO:0000256" key="9">
    <source>
        <dbReference type="ARBA" id="ARBA00022842"/>
    </source>
</evidence>
<evidence type="ECO:0000256" key="5">
    <source>
        <dbReference type="ARBA" id="ARBA00013066"/>
    </source>
</evidence>
<dbReference type="InterPro" id="IPR006549">
    <property type="entry name" value="HAD-SF_hydro_IIIA"/>
</dbReference>
<feature type="binding site" evidence="13">
    <location>
        <position position="17"/>
    </location>
    <ligand>
        <name>Mg(2+)</name>
        <dbReference type="ChEBI" id="CHEBI:18420"/>
    </ligand>
</feature>
<keyword evidence="8 11" id="KW-0378">Hydrolase</keyword>
<comment type="function">
    <text evidence="11">Catalyzes the hydrolysis of 3-deoxy-D-manno-octulosonate 8-phosphate (KDO 8-P) to 3-deoxy-D-manno-octulosonate (KDO) and inorganic phosphate.</text>
</comment>
<comment type="cofactor">
    <cofactor evidence="2 11 13">
        <name>Mg(2+)</name>
        <dbReference type="ChEBI" id="CHEBI:18420"/>
    </cofactor>
</comment>
<dbReference type="PANTHER" id="PTHR21485">
    <property type="entry name" value="HAD SUPERFAMILY MEMBERS CMAS AND KDSC"/>
    <property type="match status" value="1"/>
</dbReference>
<name>A0A6S6TNT9_9GAMM</name>
<dbReference type="InterPro" id="IPR023214">
    <property type="entry name" value="HAD_sf"/>
</dbReference>
<dbReference type="PANTHER" id="PTHR21485:SF3">
    <property type="entry name" value="N-ACYLNEURAMINATE CYTIDYLYLTRANSFERASE"/>
    <property type="match status" value="1"/>
</dbReference>
<dbReference type="Gene3D" id="3.40.50.1000">
    <property type="entry name" value="HAD superfamily/HAD-like"/>
    <property type="match status" value="1"/>
</dbReference>
<evidence type="ECO:0000256" key="4">
    <source>
        <dbReference type="ARBA" id="ARBA00011881"/>
    </source>
</evidence>
<dbReference type="Pfam" id="PF08282">
    <property type="entry name" value="Hydrolase_3"/>
    <property type="match status" value="1"/>
</dbReference>
<dbReference type="PIRSF" id="PIRSF006118">
    <property type="entry name" value="KDO8-P_Ptase"/>
    <property type="match status" value="1"/>
</dbReference>
<evidence type="ECO:0000256" key="11">
    <source>
        <dbReference type="PIRNR" id="PIRNR006118"/>
    </source>
</evidence>
<evidence type="ECO:0000256" key="12">
    <source>
        <dbReference type="PIRSR" id="PIRSR006118-1"/>
    </source>
</evidence>
<protein>
    <recommendedName>
        <fullName evidence="6 11">3-deoxy-D-manno-octulosonate 8-phosphate phosphatase KdsC</fullName>
        <ecNumber evidence="5 11">3.1.3.45</ecNumber>
    </recommendedName>
    <alternativeName>
        <fullName evidence="10 11">KDO 8-P phosphatase</fullName>
    </alternativeName>
</protein>
<keyword evidence="9 11" id="KW-0460">Magnesium</keyword>
<evidence type="ECO:0000256" key="8">
    <source>
        <dbReference type="ARBA" id="ARBA00022801"/>
    </source>
</evidence>
<dbReference type="FunFam" id="3.40.50.1000:FF:000029">
    <property type="entry name" value="3-deoxy-D-manno-octulosonate 8-phosphate phosphatase KdsC"/>
    <property type="match status" value="1"/>
</dbReference>
<dbReference type="GO" id="GO:0008781">
    <property type="term" value="F:N-acylneuraminate cytidylyltransferase activity"/>
    <property type="evidence" value="ECO:0007669"/>
    <property type="project" value="TreeGrafter"/>
</dbReference>
<comment type="similarity">
    <text evidence="3 11">Belongs to the KdsC family.</text>
</comment>
<sequence>MDLIREKASKIQLVIFDVDGVLTDGSLYFDNQGQEYKAFNVKDGLGMRMLMDSGVKLAIITGRQSDLVTHRANNLKIPPELIYQGCADKRVAFAELCAQTGIKPEHIAYVGDDMIDLPVMSKVGLAIAVADAHYSVKQRAAWITEKPGGKGAAREVCDRLLEAQGKSDALLAGYLA</sequence>
<dbReference type="NCBIfam" id="NF007019">
    <property type="entry name" value="PRK09484.1"/>
    <property type="match status" value="1"/>
</dbReference>
<feature type="binding site" evidence="13">
    <location>
        <position position="112"/>
    </location>
    <ligand>
        <name>Mg(2+)</name>
        <dbReference type="ChEBI" id="CHEBI:18420"/>
    </ligand>
</feature>
<dbReference type="SFLD" id="SFLDF00036">
    <property type="entry name" value="deoxy-d-mannose-octulosonate_8"/>
    <property type="match status" value="1"/>
</dbReference>
<evidence type="ECO:0000256" key="2">
    <source>
        <dbReference type="ARBA" id="ARBA00001946"/>
    </source>
</evidence>
<dbReference type="InterPro" id="IPR050793">
    <property type="entry name" value="CMP-NeuNAc_synthase"/>
</dbReference>
<accession>A0A6S6TNT9</accession>
<feature type="binding site" evidence="12">
    <location>
        <position position="19"/>
    </location>
    <ligand>
        <name>substrate</name>
    </ligand>
</feature>
<dbReference type="EMBL" id="CACVAV010000275">
    <property type="protein sequence ID" value="CAA6817493.1"/>
    <property type="molecule type" value="Genomic_DNA"/>
</dbReference>
<dbReference type="NCBIfam" id="TIGR01662">
    <property type="entry name" value="HAD-SF-IIIA"/>
    <property type="match status" value="1"/>
</dbReference>
<dbReference type="AlphaFoldDB" id="A0A6S6TNT9"/>
<proteinExistence type="inferred from homology"/>
<evidence type="ECO:0000256" key="13">
    <source>
        <dbReference type="PIRSR" id="PIRSR006118-2"/>
    </source>
</evidence>
<evidence type="ECO:0000256" key="6">
    <source>
        <dbReference type="ARBA" id="ARBA00020092"/>
    </source>
</evidence>
<dbReference type="SFLD" id="SFLDS00003">
    <property type="entry name" value="Haloacid_Dehalogenase"/>
    <property type="match status" value="1"/>
</dbReference>
<dbReference type="GO" id="GO:0019143">
    <property type="term" value="F:3-deoxy-manno-octulosonate-8-phosphatase activity"/>
    <property type="evidence" value="ECO:0007669"/>
    <property type="project" value="UniProtKB-UniRule"/>
</dbReference>
<evidence type="ECO:0000256" key="10">
    <source>
        <dbReference type="ARBA" id="ARBA00031051"/>
    </source>
</evidence>
<gene>
    <name evidence="14" type="ORF">HELGO_WM19266</name>
</gene>
<evidence type="ECO:0000313" key="14">
    <source>
        <dbReference type="EMBL" id="CAA6817493.1"/>
    </source>
</evidence>
<organism evidence="14">
    <name type="scientific">uncultured Thiotrichaceae bacterium</name>
    <dbReference type="NCBI Taxonomy" id="298394"/>
    <lineage>
        <taxon>Bacteria</taxon>
        <taxon>Pseudomonadati</taxon>
        <taxon>Pseudomonadota</taxon>
        <taxon>Gammaproteobacteria</taxon>
        <taxon>Thiotrichales</taxon>
        <taxon>Thiotrichaceae</taxon>
        <taxon>environmental samples</taxon>
    </lineage>
</organism>
<dbReference type="NCBIfam" id="TIGR01670">
    <property type="entry name" value="KdsC-phosphatas"/>
    <property type="match status" value="1"/>
</dbReference>
<comment type="subunit">
    <text evidence="4 11">Homotetramer.</text>
</comment>
<dbReference type="GO" id="GO:0009103">
    <property type="term" value="P:lipopolysaccharide biosynthetic process"/>
    <property type="evidence" value="ECO:0007669"/>
    <property type="project" value="UniProtKB-UniRule"/>
</dbReference>
<dbReference type="CDD" id="cd01630">
    <property type="entry name" value="HAD_KDO-like"/>
    <property type="match status" value="1"/>
</dbReference>
<feature type="binding site" evidence="12">
    <location>
        <position position="63"/>
    </location>
    <ligand>
        <name>substrate</name>
    </ligand>
</feature>
<evidence type="ECO:0000256" key="1">
    <source>
        <dbReference type="ARBA" id="ARBA00000898"/>
    </source>
</evidence>
<evidence type="ECO:0000256" key="7">
    <source>
        <dbReference type="ARBA" id="ARBA00022723"/>
    </source>
</evidence>
<evidence type="ECO:0000256" key="3">
    <source>
        <dbReference type="ARBA" id="ARBA00005893"/>
    </source>
</evidence>
<dbReference type="SFLD" id="SFLDG01136">
    <property type="entry name" value="C1.6:_Phosphoserine_Phosphatas"/>
    <property type="match status" value="1"/>
</dbReference>
<feature type="binding site" evidence="12">
    <location>
        <position position="48"/>
    </location>
    <ligand>
        <name>substrate</name>
    </ligand>
</feature>
<feature type="binding site" evidence="12">
    <location>
        <position position="71"/>
    </location>
    <ligand>
        <name>substrate</name>
    </ligand>
</feature>
<dbReference type="GO" id="GO:0046872">
    <property type="term" value="F:metal ion binding"/>
    <property type="evidence" value="ECO:0007669"/>
    <property type="project" value="UniProtKB-UniRule"/>
</dbReference>
<keyword evidence="11" id="KW-0448">Lipopolysaccharide biosynthesis</keyword>
<feature type="binding site" evidence="12">
    <location>
        <position position="89"/>
    </location>
    <ligand>
        <name>substrate</name>
    </ligand>
</feature>
<reference evidence="14" key="1">
    <citation type="submission" date="2020-01" db="EMBL/GenBank/DDBJ databases">
        <authorList>
            <person name="Meier V. D."/>
            <person name="Meier V D."/>
        </authorList>
    </citation>
    <scope>NUCLEOTIDE SEQUENCE</scope>
    <source>
        <strain evidence="14">HLG_WM_MAG_08</strain>
    </source>
</reference>
<dbReference type="InterPro" id="IPR036412">
    <property type="entry name" value="HAD-like_sf"/>
</dbReference>
<dbReference type="SFLD" id="SFLDG01138">
    <property type="entry name" value="C1.6.2:_Deoxy-d-mannose-octulo"/>
    <property type="match status" value="1"/>
</dbReference>
<dbReference type="EC" id="3.1.3.45" evidence="5 11"/>
<dbReference type="InterPro" id="IPR010023">
    <property type="entry name" value="KdsC_fam"/>
</dbReference>
<dbReference type="SUPFAM" id="SSF56784">
    <property type="entry name" value="HAD-like"/>
    <property type="match status" value="1"/>
</dbReference>
<comment type="catalytic activity">
    <reaction evidence="1 11">
        <text>3-deoxy-alpha-D-manno-2-octulosonate-8-phosphate + H2O = 3-deoxy-alpha-D-manno-oct-2-ulosonate + phosphate</text>
        <dbReference type="Rhea" id="RHEA:11500"/>
        <dbReference type="ChEBI" id="CHEBI:15377"/>
        <dbReference type="ChEBI" id="CHEBI:43474"/>
        <dbReference type="ChEBI" id="CHEBI:85985"/>
        <dbReference type="ChEBI" id="CHEBI:85986"/>
        <dbReference type="EC" id="3.1.3.45"/>
    </reaction>
</comment>
<keyword evidence="7 11" id="KW-0479">Metal-binding</keyword>